<dbReference type="GO" id="GO:0031530">
    <property type="term" value="F:gonadotropin-releasing hormone receptor binding"/>
    <property type="evidence" value="ECO:0007669"/>
    <property type="project" value="TreeGrafter"/>
</dbReference>
<comment type="subcellular location">
    <subcellularLocation>
        <location evidence="2 9">Secreted</location>
    </subcellularLocation>
</comment>
<evidence type="ECO:0000256" key="6">
    <source>
        <dbReference type="ARBA" id="ARBA00022702"/>
    </source>
</evidence>
<evidence type="ECO:0000256" key="1">
    <source>
        <dbReference type="ARBA" id="ARBA00004093"/>
    </source>
</evidence>
<evidence type="ECO:0000256" key="5">
    <source>
        <dbReference type="ARBA" id="ARBA00022685"/>
    </source>
</evidence>
<organism evidence="10 11">
    <name type="scientific">Mus spicilegus</name>
    <name type="common">Mound-building mouse</name>
    <dbReference type="NCBI Taxonomy" id="10103"/>
    <lineage>
        <taxon>Eukaryota</taxon>
        <taxon>Metazoa</taxon>
        <taxon>Chordata</taxon>
        <taxon>Craniata</taxon>
        <taxon>Vertebrata</taxon>
        <taxon>Euteleostomi</taxon>
        <taxon>Mammalia</taxon>
        <taxon>Eutheria</taxon>
        <taxon>Euarchontoglires</taxon>
        <taxon>Glires</taxon>
        <taxon>Rodentia</taxon>
        <taxon>Myomorpha</taxon>
        <taxon>Muroidea</taxon>
        <taxon>Muridae</taxon>
        <taxon>Murinae</taxon>
        <taxon>Mus</taxon>
        <taxon>Mus</taxon>
    </lineage>
</organism>
<dbReference type="Ensembl" id="ENSMSIT00000036196.1">
    <property type="protein sequence ID" value="ENSMSIP00000028713.1"/>
    <property type="gene ID" value="ENSMSIG00000024123.1"/>
</dbReference>
<comment type="function">
    <text evidence="1">Stimulates the secretion of gonadotropins; it stimulates the secretion of both luteinizing and follicle-stimulating hormones.</text>
</comment>
<keyword evidence="5" id="KW-0165">Cleavage on pair of basic residues</keyword>
<evidence type="ECO:0000256" key="8">
    <source>
        <dbReference type="ARBA" id="ARBA00023283"/>
    </source>
</evidence>
<dbReference type="Pfam" id="PF00446">
    <property type="entry name" value="GnRH"/>
    <property type="match status" value="1"/>
</dbReference>
<dbReference type="GeneTree" id="ENSGT00390000008225"/>
<keyword evidence="6 9" id="KW-0372">Hormone</keyword>
<keyword evidence="8" id="KW-0873">Pyrrolidone carboxylic acid</keyword>
<keyword evidence="7 9" id="KW-0027">Amidation</keyword>
<dbReference type="GO" id="GO:0005183">
    <property type="term" value="F:gonadotropin hormone-releasing hormone activity"/>
    <property type="evidence" value="ECO:0007669"/>
    <property type="project" value="InterPro"/>
</dbReference>
<keyword evidence="4" id="KW-0964">Secreted</keyword>
<comment type="similarity">
    <text evidence="3 9">Belongs to the GnRH family.</text>
</comment>
<dbReference type="GO" id="GO:0005615">
    <property type="term" value="C:extracellular space"/>
    <property type="evidence" value="ECO:0007669"/>
    <property type="project" value="TreeGrafter"/>
</dbReference>
<keyword evidence="11" id="KW-1185">Reference proteome</keyword>
<evidence type="ECO:0000256" key="4">
    <source>
        <dbReference type="ARBA" id="ARBA00022525"/>
    </source>
</evidence>
<proteinExistence type="inferred from homology"/>
<evidence type="ECO:0000256" key="7">
    <source>
        <dbReference type="ARBA" id="ARBA00022815"/>
    </source>
</evidence>
<sequence length="177" mass="19817">MNCGFQGTQINQKIGLPYHKEVLHMPEPTTGVCPMSMKLKTGRCPCVFLSLNKLCDYLCSFCEASGPGAGLFAKHSSLCVLMSLRVDMILKLMAGILLLTVCLEGCSSQHWSYGLRPGGKRNTEHLVESFQEMGKEVDQMAEPQHFECTVHWPRSPLRELRGALESLIEEEARQKKM</sequence>
<accession>A0A8C6HZ71</accession>
<name>A0A8C6HZ71_MUSSI</name>
<evidence type="ECO:0000313" key="10">
    <source>
        <dbReference type="Ensembl" id="ENSMSIP00000028713.1"/>
    </source>
</evidence>
<dbReference type="Proteomes" id="UP000694415">
    <property type="component" value="Unplaced"/>
</dbReference>
<dbReference type="InterPro" id="IPR019792">
    <property type="entry name" value="Gonadoliberin"/>
</dbReference>
<dbReference type="InterPro" id="IPR002012">
    <property type="entry name" value="GnRH"/>
</dbReference>
<reference evidence="10" key="1">
    <citation type="submission" date="2025-08" db="UniProtKB">
        <authorList>
            <consortium name="Ensembl"/>
        </authorList>
    </citation>
    <scope>IDENTIFICATION</scope>
</reference>
<dbReference type="AlphaFoldDB" id="A0A8C6HZ71"/>
<protein>
    <recommendedName>
        <fullName evidence="9">Progonadoliberin</fullName>
    </recommendedName>
    <component>
        <recommendedName>
            <fullName evidence="9">Gonadoliberin</fullName>
        </recommendedName>
        <alternativeName>
            <fullName evidence="9">Gonadotropin-releasing hormone</fullName>
            <shortName evidence="9">GnRH</shortName>
        </alternativeName>
        <alternativeName>
            <fullName evidence="9">Luliberin</fullName>
        </alternativeName>
        <alternativeName>
            <fullName evidence="9">Luteinizing hormone-releasing hormone</fullName>
            <shortName evidence="9">LH-RH</shortName>
        </alternativeName>
    </component>
    <component>
        <recommendedName>
            <fullName evidence="9">GnRH-associated peptide</fullName>
        </recommendedName>
        <alternativeName>
            <fullName evidence="9">GnRH-associated peptide</fullName>
        </alternativeName>
    </component>
</protein>
<evidence type="ECO:0000256" key="2">
    <source>
        <dbReference type="ARBA" id="ARBA00004613"/>
    </source>
</evidence>
<reference evidence="10" key="2">
    <citation type="submission" date="2025-09" db="UniProtKB">
        <authorList>
            <consortium name="Ensembl"/>
        </authorList>
    </citation>
    <scope>IDENTIFICATION</scope>
</reference>
<evidence type="ECO:0000313" key="11">
    <source>
        <dbReference type="Proteomes" id="UP000694415"/>
    </source>
</evidence>
<evidence type="ECO:0000256" key="9">
    <source>
        <dbReference type="RuleBase" id="RU000635"/>
    </source>
</evidence>
<dbReference type="PANTHER" id="PTHR10522">
    <property type="entry name" value="GONADOLIBERIN"/>
    <property type="match status" value="1"/>
</dbReference>
<dbReference type="PANTHER" id="PTHR10522:SF0">
    <property type="entry name" value="PROGONADOLIBERIN-1"/>
    <property type="match status" value="1"/>
</dbReference>
<dbReference type="InterPro" id="IPR004079">
    <property type="entry name" value="Gonadoliberin_I_precursor"/>
</dbReference>
<evidence type="ECO:0000256" key="3">
    <source>
        <dbReference type="ARBA" id="ARBA00010968"/>
    </source>
</evidence>
<dbReference type="PRINTS" id="PR01541">
    <property type="entry name" value="GONADOLIBRNI"/>
</dbReference>
<dbReference type="PROSITE" id="PS00473">
    <property type="entry name" value="GNRH"/>
    <property type="match status" value="1"/>
</dbReference>